<reference evidence="4" key="1">
    <citation type="submission" date="2015-10" db="EMBL/GenBank/DDBJ databases">
        <title>Complete mitochondrial genome of Skeletonema marinoi (Mediophyceae, Bacillariophyta).</title>
        <authorList>
            <person name="An S.M."/>
            <person name="Yang E.C."/>
        </authorList>
    </citation>
    <scope>NUCLEOTIDE SEQUENCE</scope>
</reference>
<proteinExistence type="inferred from homology"/>
<dbReference type="Gene3D" id="3.30.1370.30">
    <property type="match status" value="1"/>
</dbReference>
<evidence type="ECO:0000313" key="6">
    <source>
        <dbReference type="Proteomes" id="UP001224775"/>
    </source>
</evidence>
<dbReference type="PANTHER" id="PTHR11758">
    <property type="entry name" value="40S RIBOSOMAL PROTEIN S15A"/>
    <property type="match status" value="1"/>
</dbReference>
<dbReference type="SUPFAM" id="SSF56047">
    <property type="entry name" value="Ribosomal protein S8"/>
    <property type="match status" value="1"/>
</dbReference>
<geneLocation type="mitochondrion" evidence="4"/>
<keyword evidence="2 4" id="KW-0689">Ribosomal protein</keyword>
<dbReference type="GO" id="GO:0005840">
    <property type="term" value="C:ribosome"/>
    <property type="evidence" value="ECO:0007669"/>
    <property type="project" value="UniProtKB-KW"/>
</dbReference>
<accession>A0A0S2M9Z4</accession>
<comment type="similarity">
    <text evidence="1">Belongs to the universal ribosomal protein uS8 family.</text>
</comment>
<gene>
    <name evidence="4" type="primary">rps8</name>
    <name evidence="5" type="ORF">QTG54_017117</name>
    <name evidence="4" type="ORF">Smar.m16</name>
</gene>
<sequence>MKNTIWNIATDLRNSQTSRRNFIFQPKTKLIVAFLNILWDEGFILGYKIYDSDPNLLKIFLKYKNGKPAMGSLKLISKPSHQIYYSASHLWKLDTKKSLIILTTHKGLMTIHECKQTHTGGKPLFIIK</sequence>
<evidence type="ECO:0000256" key="3">
    <source>
        <dbReference type="ARBA" id="ARBA00023274"/>
    </source>
</evidence>
<evidence type="ECO:0000256" key="1">
    <source>
        <dbReference type="ARBA" id="ARBA00006471"/>
    </source>
</evidence>
<dbReference type="Gene3D" id="3.30.1490.10">
    <property type="match status" value="1"/>
</dbReference>
<dbReference type="Proteomes" id="UP001224775">
    <property type="component" value="Unassembled WGS sequence"/>
</dbReference>
<dbReference type="RefSeq" id="YP_009186105.1">
    <property type="nucleotide sequence ID" value="NC_028615.1"/>
</dbReference>
<dbReference type="InterPro" id="IPR000630">
    <property type="entry name" value="Ribosomal_uS8"/>
</dbReference>
<reference evidence="5" key="2">
    <citation type="submission" date="2023-06" db="EMBL/GenBank/DDBJ databases">
        <title>Survivors Of The Sea: Transcriptome response of Skeletonema marinoi to long-term dormancy.</title>
        <authorList>
            <person name="Pinder M.I.M."/>
            <person name="Kourtchenko O."/>
            <person name="Robertson E.K."/>
            <person name="Larsson T."/>
            <person name="Maumus F."/>
            <person name="Osuna-Cruz C.M."/>
            <person name="Vancaester E."/>
            <person name="Stenow R."/>
            <person name="Vandepoele K."/>
            <person name="Ploug H."/>
            <person name="Bruchert V."/>
            <person name="Godhe A."/>
            <person name="Topel M."/>
        </authorList>
    </citation>
    <scope>NUCLEOTIDE SEQUENCE</scope>
    <source>
        <strain evidence="5">R05AC</strain>
    </source>
</reference>
<dbReference type="Pfam" id="PF00410">
    <property type="entry name" value="Ribosomal_S8"/>
    <property type="match status" value="1"/>
</dbReference>
<dbReference type="GO" id="GO:0003735">
    <property type="term" value="F:structural constituent of ribosome"/>
    <property type="evidence" value="ECO:0007669"/>
    <property type="project" value="InterPro"/>
</dbReference>
<dbReference type="AlphaFoldDB" id="A0A0S2M9Z4"/>
<evidence type="ECO:0000256" key="2">
    <source>
        <dbReference type="ARBA" id="ARBA00022980"/>
    </source>
</evidence>
<organism evidence="4">
    <name type="scientific">Skeletonema marinoi</name>
    <dbReference type="NCBI Taxonomy" id="267567"/>
    <lineage>
        <taxon>Eukaryota</taxon>
        <taxon>Sar</taxon>
        <taxon>Stramenopiles</taxon>
        <taxon>Ochrophyta</taxon>
        <taxon>Bacillariophyta</taxon>
        <taxon>Coscinodiscophyceae</taxon>
        <taxon>Thalassiosirophycidae</taxon>
        <taxon>Thalassiosirales</taxon>
        <taxon>Skeletonemataceae</taxon>
        <taxon>Skeletonema</taxon>
        <taxon>Skeletonema marinoi-dohrnii complex</taxon>
    </lineage>
</organism>
<keyword evidence="4" id="KW-0496">Mitochondrion</keyword>
<dbReference type="GO" id="GO:0006412">
    <property type="term" value="P:translation"/>
    <property type="evidence" value="ECO:0007669"/>
    <property type="project" value="InterPro"/>
</dbReference>
<dbReference type="EMBL" id="KT874463">
    <property type="protein sequence ID" value="ALO71446.1"/>
    <property type="molecule type" value="Genomic_DNA"/>
</dbReference>
<keyword evidence="6" id="KW-1185">Reference proteome</keyword>
<evidence type="ECO:0000313" key="4">
    <source>
        <dbReference type="EMBL" id="ALO71446.1"/>
    </source>
</evidence>
<evidence type="ECO:0000313" key="5">
    <source>
        <dbReference type="EMBL" id="KAK1732076.1"/>
    </source>
</evidence>
<keyword evidence="3" id="KW-0687">Ribonucleoprotein</keyword>
<protein>
    <submittedName>
        <fullName evidence="4">Ribosomal protein S8</fullName>
    </submittedName>
</protein>
<name>A0A0S2M9Z4_9STRA</name>
<dbReference type="GO" id="GO:1990904">
    <property type="term" value="C:ribonucleoprotein complex"/>
    <property type="evidence" value="ECO:0007669"/>
    <property type="project" value="UniProtKB-KW"/>
</dbReference>
<dbReference type="EMBL" id="JATAAI010000083">
    <property type="protein sequence ID" value="KAK1732076.1"/>
    <property type="molecule type" value="Genomic_DNA"/>
</dbReference>
<dbReference type="GeneID" id="26379868"/>
<dbReference type="InterPro" id="IPR035987">
    <property type="entry name" value="Ribosomal_uS8_sf"/>
</dbReference>